<evidence type="ECO:0000256" key="8">
    <source>
        <dbReference type="SAM" id="Phobius"/>
    </source>
</evidence>
<feature type="domain" description="Glycosyltransferase RgtA/B/C/D-like" evidence="9">
    <location>
        <begin position="70"/>
        <end position="225"/>
    </location>
</feature>
<evidence type="ECO:0000259" key="9">
    <source>
        <dbReference type="Pfam" id="PF13231"/>
    </source>
</evidence>
<gene>
    <name evidence="10" type="ORF">COV87_02885</name>
</gene>
<dbReference type="InterPro" id="IPR038731">
    <property type="entry name" value="RgtA/B/C-like"/>
</dbReference>
<reference evidence="10 11" key="1">
    <citation type="submission" date="2017-09" db="EMBL/GenBank/DDBJ databases">
        <title>Depth-based differentiation of microbial function through sediment-hosted aquifers and enrichment of novel symbionts in the deep terrestrial subsurface.</title>
        <authorList>
            <person name="Probst A.J."/>
            <person name="Ladd B."/>
            <person name="Jarett J.K."/>
            <person name="Geller-Mcgrath D.E."/>
            <person name="Sieber C.M."/>
            <person name="Emerson J.B."/>
            <person name="Anantharaman K."/>
            <person name="Thomas B.C."/>
            <person name="Malmstrom R."/>
            <person name="Stieglmeier M."/>
            <person name="Klingl A."/>
            <person name="Woyke T."/>
            <person name="Ryan C.M."/>
            <person name="Banfield J.F."/>
        </authorList>
    </citation>
    <scope>NUCLEOTIDE SEQUENCE [LARGE SCALE GENOMIC DNA]</scope>
    <source>
        <strain evidence="10">CG11_big_fil_rev_8_21_14_0_20_37_16</strain>
    </source>
</reference>
<evidence type="ECO:0000313" key="11">
    <source>
        <dbReference type="Proteomes" id="UP000229497"/>
    </source>
</evidence>
<feature type="transmembrane region" description="Helical" evidence="8">
    <location>
        <begin position="399"/>
        <end position="421"/>
    </location>
</feature>
<dbReference type="PANTHER" id="PTHR33908:SF3">
    <property type="entry name" value="UNDECAPRENYL PHOSPHATE-ALPHA-4-AMINO-4-DEOXY-L-ARABINOSE ARABINOSYL TRANSFERASE"/>
    <property type="match status" value="1"/>
</dbReference>
<keyword evidence="6 8" id="KW-1133">Transmembrane helix</keyword>
<dbReference type="EMBL" id="PCVK01000083">
    <property type="protein sequence ID" value="PIQ71528.1"/>
    <property type="molecule type" value="Genomic_DNA"/>
</dbReference>
<feature type="transmembrane region" description="Helical" evidence="8">
    <location>
        <begin position="367"/>
        <end position="387"/>
    </location>
</feature>
<feature type="transmembrane region" description="Helical" evidence="8">
    <location>
        <begin position="166"/>
        <end position="182"/>
    </location>
</feature>
<proteinExistence type="predicted"/>
<dbReference type="GO" id="GO:0016763">
    <property type="term" value="F:pentosyltransferase activity"/>
    <property type="evidence" value="ECO:0007669"/>
    <property type="project" value="TreeGrafter"/>
</dbReference>
<dbReference type="GO" id="GO:0009103">
    <property type="term" value="P:lipopolysaccharide biosynthetic process"/>
    <property type="evidence" value="ECO:0007669"/>
    <property type="project" value="UniProtKB-ARBA"/>
</dbReference>
<protein>
    <recommendedName>
        <fullName evidence="9">Glycosyltransferase RgtA/B/C/D-like domain-containing protein</fullName>
    </recommendedName>
</protein>
<accession>A0A2H0KJU3</accession>
<keyword evidence="2" id="KW-1003">Cell membrane</keyword>
<evidence type="ECO:0000256" key="6">
    <source>
        <dbReference type="ARBA" id="ARBA00022989"/>
    </source>
</evidence>
<evidence type="ECO:0000256" key="1">
    <source>
        <dbReference type="ARBA" id="ARBA00004651"/>
    </source>
</evidence>
<evidence type="ECO:0000256" key="5">
    <source>
        <dbReference type="ARBA" id="ARBA00022692"/>
    </source>
</evidence>
<dbReference type="Proteomes" id="UP000229497">
    <property type="component" value="Unassembled WGS sequence"/>
</dbReference>
<dbReference type="PANTHER" id="PTHR33908">
    <property type="entry name" value="MANNOSYLTRANSFERASE YKCB-RELATED"/>
    <property type="match status" value="1"/>
</dbReference>
<evidence type="ECO:0000256" key="2">
    <source>
        <dbReference type="ARBA" id="ARBA00022475"/>
    </source>
</evidence>
<feature type="transmembrane region" description="Helical" evidence="8">
    <location>
        <begin position="71"/>
        <end position="88"/>
    </location>
</feature>
<keyword evidence="5 8" id="KW-0812">Transmembrane</keyword>
<keyword evidence="7 8" id="KW-0472">Membrane</keyword>
<organism evidence="10 11">
    <name type="scientific">Candidatus Roizmanbacteria bacterium CG11_big_fil_rev_8_21_14_0_20_37_16</name>
    <dbReference type="NCBI Taxonomy" id="1974857"/>
    <lineage>
        <taxon>Bacteria</taxon>
        <taxon>Candidatus Roizmaniibacteriota</taxon>
    </lineage>
</organism>
<feature type="transmembrane region" description="Helical" evidence="8">
    <location>
        <begin position="338"/>
        <end position="355"/>
    </location>
</feature>
<name>A0A2H0KJU3_9BACT</name>
<feature type="transmembrane region" description="Helical" evidence="8">
    <location>
        <begin position="5"/>
        <end position="22"/>
    </location>
</feature>
<feature type="transmembrane region" description="Helical" evidence="8">
    <location>
        <begin position="306"/>
        <end position="326"/>
    </location>
</feature>
<feature type="transmembrane region" description="Helical" evidence="8">
    <location>
        <begin position="187"/>
        <end position="205"/>
    </location>
</feature>
<sequence>MKKKVVIILFIFLVIGFLIRFINLDKSPPGFDWDERSHAYNALSIAQTGKDEWGKSFPTVFRAFGDNKLPLYTYLTAFFIKIFGMNIISSKLTAIFSGVLSILIIYFIFKELFENKKWALLASFFMVFSPHSLFFSRIALEPILANLLIISGFLFAIKFFKNKSSFHFFLATIFLIASLFTYHLSRVISPILLFFLFIFAFPNFKKTLRSIIFYITMLSVTGIFIFSQYSSESVLKFKTAGLFGQNKGTVMEIDEFRGHDKDNLISRILHNKVTFFSFALIGNYVSHFSFDYLLNFRETNSVQQSYFPPIFIIMLPFYYFGLMFLIKDIFSKRKFEEKLISLFFLIWIFTSPIPSTITETAPDSRRALGSLGSWEILTAFGLLMVFLKIKKDSLKKIFFISFLALYLISLIFFLNNFFLIYPDKYDYVYAFKENKIVELIKKNYSKYDFFVYSRTVANQPQIFALTALNYPPEKYMKEKKWIEKDRWFVINEFDKFIFYEEITPIVLTTEKFKGKKIALFLTKNEYLKNIEFFKNNIITQNTYPSKATYDTGEPKEILYLIVLKL</sequence>
<evidence type="ECO:0000256" key="7">
    <source>
        <dbReference type="ARBA" id="ARBA00023136"/>
    </source>
</evidence>
<comment type="subcellular location">
    <subcellularLocation>
        <location evidence="1">Cell membrane</location>
        <topology evidence="1">Multi-pass membrane protein</topology>
    </subcellularLocation>
</comment>
<comment type="caution">
    <text evidence="10">The sequence shown here is derived from an EMBL/GenBank/DDBJ whole genome shotgun (WGS) entry which is preliminary data.</text>
</comment>
<evidence type="ECO:0000256" key="4">
    <source>
        <dbReference type="ARBA" id="ARBA00022679"/>
    </source>
</evidence>
<keyword evidence="3" id="KW-0328">Glycosyltransferase</keyword>
<keyword evidence="4" id="KW-0808">Transferase</keyword>
<dbReference type="Pfam" id="PF13231">
    <property type="entry name" value="PMT_2"/>
    <property type="match status" value="1"/>
</dbReference>
<evidence type="ECO:0000313" key="10">
    <source>
        <dbReference type="EMBL" id="PIQ71528.1"/>
    </source>
</evidence>
<dbReference type="InterPro" id="IPR050297">
    <property type="entry name" value="LipidA_mod_glycosyltrf_83"/>
</dbReference>
<dbReference type="AlphaFoldDB" id="A0A2H0KJU3"/>
<dbReference type="GO" id="GO:0010041">
    <property type="term" value="P:response to iron(III) ion"/>
    <property type="evidence" value="ECO:0007669"/>
    <property type="project" value="TreeGrafter"/>
</dbReference>
<feature type="transmembrane region" description="Helical" evidence="8">
    <location>
        <begin position="211"/>
        <end position="229"/>
    </location>
</feature>
<evidence type="ECO:0000256" key="3">
    <source>
        <dbReference type="ARBA" id="ARBA00022676"/>
    </source>
</evidence>
<feature type="transmembrane region" description="Helical" evidence="8">
    <location>
        <begin position="143"/>
        <end position="160"/>
    </location>
</feature>
<feature type="transmembrane region" description="Helical" evidence="8">
    <location>
        <begin position="95"/>
        <end position="112"/>
    </location>
</feature>
<dbReference type="GO" id="GO:0005886">
    <property type="term" value="C:plasma membrane"/>
    <property type="evidence" value="ECO:0007669"/>
    <property type="project" value="UniProtKB-SubCell"/>
</dbReference>